<comment type="caution">
    <text evidence="2">The sequence shown here is derived from an EMBL/GenBank/DDBJ whole genome shotgun (WGS) entry which is preliminary data.</text>
</comment>
<dbReference type="InterPro" id="IPR016135">
    <property type="entry name" value="UBQ-conjugating_enzyme/RWD"/>
</dbReference>
<feature type="region of interest" description="Disordered" evidence="1">
    <location>
        <begin position="107"/>
        <end position="136"/>
    </location>
</feature>
<name>A0A816WJF0_9BILA</name>
<evidence type="ECO:0000313" key="3">
    <source>
        <dbReference type="Proteomes" id="UP000663856"/>
    </source>
</evidence>
<accession>A0A816WJF0</accession>
<dbReference type="EMBL" id="CAJNRF010011846">
    <property type="protein sequence ID" value="CAF2135249.1"/>
    <property type="molecule type" value="Genomic_DNA"/>
</dbReference>
<reference evidence="2" key="1">
    <citation type="submission" date="2021-02" db="EMBL/GenBank/DDBJ databases">
        <authorList>
            <person name="Nowell W R."/>
        </authorList>
    </citation>
    <scope>NUCLEOTIDE SEQUENCE</scope>
</reference>
<evidence type="ECO:0000313" key="2">
    <source>
        <dbReference type="EMBL" id="CAF2135249.1"/>
    </source>
</evidence>
<proteinExistence type="predicted"/>
<sequence>MVVLNSECNSASNDAKFLWGHRPKFFDLGVGRIEHFFLKRNGIIDQCESWIRELQKTSSTEKRISSSISQLVAALIRHTNDLKKELNSLTPLDDLIIPSELTTLLLKTPSNNNNNNNNNNNTADQETPSYERIHII</sequence>
<protein>
    <submittedName>
        <fullName evidence="2">Uncharacterized protein</fullName>
    </submittedName>
</protein>
<evidence type="ECO:0000256" key="1">
    <source>
        <dbReference type="SAM" id="MobiDB-lite"/>
    </source>
</evidence>
<organism evidence="2 3">
    <name type="scientific">Rotaria magnacalcarata</name>
    <dbReference type="NCBI Taxonomy" id="392030"/>
    <lineage>
        <taxon>Eukaryota</taxon>
        <taxon>Metazoa</taxon>
        <taxon>Spiralia</taxon>
        <taxon>Gnathifera</taxon>
        <taxon>Rotifera</taxon>
        <taxon>Eurotatoria</taxon>
        <taxon>Bdelloidea</taxon>
        <taxon>Philodinida</taxon>
        <taxon>Philodinidae</taxon>
        <taxon>Rotaria</taxon>
    </lineage>
</organism>
<dbReference type="Gene3D" id="3.10.110.10">
    <property type="entry name" value="Ubiquitin Conjugating Enzyme"/>
    <property type="match status" value="1"/>
</dbReference>
<feature type="compositionally biased region" description="Low complexity" evidence="1">
    <location>
        <begin position="111"/>
        <end position="121"/>
    </location>
</feature>
<gene>
    <name evidence="2" type="ORF">WKI299_LOCUS27180</name>
</gene>
<dbReference type="AlphaFoldDB" id="A0A816WJF0"/>
<dbReference type="Proteomes" id="UP000663856">
    <property type="component" value="Unassembled WGS sequence"/>
</dbReference>